<proteinExistence type="predicted"/>
<organism evidence="1 2">
    <name type="scientific">Hibiscus sabdariffa</name>
    <name type="common">roselle</name>
    <dbReference type="NCBI Taxonomy" id="183260"/>
    <lineage>
        <taxon>Eukaryota</taxon>
        <taxon>Viridiplantae</taxon>
        <taxon>Streptophyta</taxon>
        <taxon>Embryophyta</taxon>
        <taxon>Tracheophyta</taxon>
        <taxon>Spermatophyta</taxon>
        <taxon>Magnoliopsida</taxon>
        <taxon>eudicotyledons</taxon>
        <taxon>Gunneridae</taxon>
        <taxon>Pentapetalae</taxon>
        <taxon>rosids</taxon>
        <taxon>malvids</taxon>
        <taxon>Malvales</taxon>
        <taxon>Malvaceae</taxon>
        <taxon>Malvoideae</taxon>
        <taxon>Hibiscus</taxon>
    </lineage>
</organism>
<reference evidence="1 2" key="1">
    <citation type="journal article" date="2024" name="G3 (Bethesda)">
        <title>Genome assembly of Hibiscus sabdariffa L. provides insights into metabolisms of medicinal natural products.</title>
        <authorList>
            <person name="Kim T."/>
        </authorList>
    </citation>
    <scope>NUCLEOTIDE SEQUENCE [LARGE SCALE GENOMIC DNA]</scope>
    <source>
        <strain evidence="1">TK-2024</strain>
        <tissue evidence="1">Old leaves</tissue>
    </source>
</reference>
<dbReference type="EMBL" id="JBBPBM010000239">
    <property type="protein sequence ID" value="KAK8499283.1"/>
    <property type="molecule type" value="Genomic_DNA"/>
</dbReference>
<comment type="caution">
    <text evidence="1">The sequence shown here is derived from an EMBL/GenBank/DDBJ whole genome shotgun (WGS) entry which is preliminary data.</text>
</comment>
<name>A0ABR2AYC4_9ROSI</name>
<accession>A0ABR2AYC4</accession>
<protein>
    <submittedName>
        <fullName evidence="1">Uncharacterized protein</fullName>
    </submittedName>
</protein>
<sequence>MVCGLYPYWVNLLTLKTGYRLERWTDASSSLCKKRSKVGVHTRQDPRSEPSVKELIALSRRFRIHMGKSR</sequence>
<evidence type="ECO:0000313" key="2">
    <source>
        <dbReference type="Proteomes" id="UP001472677"/>
    </source>
</evidence>
<evidence type="ECO:0000313" key="1">
    <source>
        <dbReference type="EMBL" id="KAK8499283.1"/>
    </source>
</evidence>
<gene>
    <name evidence="1" type="ORF">V6N12_076133</name>
</gene>
<dbReference type="Proteomes" id="UP001472677">
    <property type="component" value="Unassembled WGS sequence"/>
</dbReference>
<keyword evidence="2" id="KW-1185">Reference proteome</keyword>